<evidence type="ECO:0000313" key="5">
    <source>
        <dbReference type="EMBL" id="KAL0474011.1"/>
    </source>
</evidence>
<evidence type="ECO:0000313" key="6">
    <source>
        <dbReference type="Proteomes" id="UP001451303"/>
    </source>
</evidence>
<organism evidence="5 6">
    <name type="scientific">Neurospora intermedia</name>
    <dbReference type="NCBI Taxonomy" id="5142"/>
    <lineage>
        <taxon>Eukaryota</taxon>
        <taxon>Fungi</taxon>
        <taxon>Dikarya</taxon>
        <taxon>Ascomycota</taxon>
        <taxon>Pezizomycotina</taxon>
        <taxon>Sordariomycetes</taxon>
        <taxon>Sordariomycetidae</taxon>
        <taxon>Sordariales</taxon>
        <taxon>Sordariaceae</taxon>
        <taxon>Neurospora</taxon>
    </lineage>
</organism>
<dbReference type="Pfam" id="PF00561">
    <property type="entry name" value="Abhydrolase_1"/>
    <property type="match status" value="1"/>
</dbReference>
<keyword evidence="6" id="KW-1185">Reference proteome</keyword>
<dbReference type="InterPro" id="IPR029058">
    <property type="entry name" value="AB_hydrolase_fold"/>
</dbReference>
<feature type="region of interest" description="Disordered" evidence="3">
    <location>
        <begin position="1"/>
        <end position="22"/>
    </location>
</feature>
<evidence type="ECO:0000256" key="3">
    <source>
        <dbReference type="SAM" id="MobiDB-lite"/>
    </source>
</evidence>
<dbReference type="PANTHER" id="PTHR22946">
    <property type="entry name" value="DIENELACTONE HYDROLASE DOMAIN-CONTAINING PROTEIN-RELATED"/>
    <property type="match status" value="1"/>
</dbReference>
<dbReference type="SUPFAM" id="SSF53474">
    <property type="entry name" value="alpha/beta-Hydrolases"/>
    <property type="match status" value="1"/>
</dbReference>
<dbReference type="PANTHER" id="PTHR22946:SF9">
    <property type="entry name" value="POLYKETIDE TRANSFERASE AF380"/>
    <property type="match status" value="1"/>
</dbReference>
<feature type="compositionally biased region" description="Polar residues" evidence="3">
    <location>
        <begin position="1"/>
        <end position="17"/>
    </location>
</feature>
<dbReference type="Proteomes" id="UP001451303">
    <property type="component" value="Unassembled WGS sequence"/>
</dbReference>
<evidence type="ECO:0000259" key="4">
    <source>
        <dbReference type="Pfam" id="PF00561"/>
    </source>
</evidence>
<comment type="similarity">
    <text evidence="2">Belongs to the AB hydrolase superfamily. FUS2 hydrolase family.</text>
</comment>
<evidence type="ECO:0000256" key="2">
    <source>
        <dbReference type="ARBA" id="ARBA00038115"/>
    </source>
</evidence>
<sequence>MASTTPGVSLSARSQMPQGKPHSINEYVSVKKPPHLDRLTATTHQESTIEPVTIDVDDAPNGFVPGFLHMPPNFTAPDPFQVHHRTAAILSPEPAAALSSGIPTLRLDWRYPARSKHCIADVYASMKYLQDLYGLDRFVLVGWSFGGAPVFAVAGAGQRVIGCATVASQTLEAEEGIRKLAPRPVLLLHGTGDRTLSPECSERLYKLYGEKGDRQMEMFDGDNHSLMGNAGTAEEMLCEFIAKCAGVEVDEGLRRDVVETELVDEQEREDLMGRGGDLRGLERRE</sequence>
<comment type="caution">
    <text evidence="5">The sequence shown here is derived from an EMBL/GenBank/DDBJ whole genome shotgun (WGS) entry which is preliminary data.</text>
</comment>
<feature type="domain" description="AB hydrolase-1" evidence="4">
    <location>
        <begin position="98"/>
        <end position="192"/>
    </location>
</feature>
<name>A0ABR3DMX8_NEUIN</name>
<accession>A0ABR3DMX8</accession>
<protein>
    <submittedName>
        <fullName evidence="5">Alpha/beta-hydrolase</fullName>
    </submittedName>
</protein>
<dbReference type="Gene3D" id="3.40.50.1820">
    <property type="entry name" value="alpha/beta hydrolase"/>
    <property type="match status" value="1"/>
</dbReference>
<proteinExistence type="inferred from homology"/>
<reference evidence="5 6" key="1">
    <citation type="submission" date="2023-09" db="EMBL/GenBank/DDBJ databases">
        <title>Multi-omics analysis of a traditional fermented food reveals byproduct-associated fungal strains for waste-to-food upcycling.</title>
        <authorList>
            <consortium name="Lawrence Berkeley National Laboratory"/>
            <person name="Rekdal V.M."/>
            <person name="Villalobos-Escobedo J.M."/>
            <person name="Rodriguez-Valeron N."/>
            <person name="Garcia M.O."/>
            <person name="Vasquez D.P."/>
            <person name="Damayanti I."/>
            <person name="Sorensen P.M."/>
            <person name="Baidoo E.E."/>
            <person name="De Carvalho A.C."/>
            <person name="Riley R."/>
            <person name="Lipzen A."/>
            <person name="He G."/>
            <person name="Yan M."/>
            <person name="Haridas S."/>
            <person name="Daum C."/>
            <person name="Yoshinaga Y."/>
            <person name="Ng V."/>
            <person name="Grigoriev I.V."/>
            <person name="Munk R."/>
            <person name="Nuraida L."/>
            <person name="Wijaya C.H."/>
            <person name="Morales P.-C."/>
            <person name="Keasling J.D."/>
        </authorList>
    </citation>
    <scope>NUCLEOTIDE SEQUENCE [LARGE SCALE GENOMIC DNA]</scope>
    <source>
        <strain evidence="5 6">FGSC 2613</strain>
    </source>
</reference>
<dbReference type="EMBL" id="JAVLET010000002">
    <property type="protein sequence ID" value="KAL0474011.1"/>
    <property type="molecule type" value="Genomic_DNA"/>
</dbReference>
<gene>
    <name evidence="5" type="ORF">QR685DRAFT_569996</name>
</gene>
<dbReference type="InterPro" id="IPR000073">
    <property type="entry name" value="AB_hydrolase_1"/>
</dbReference>
<dbReference type="InterPro" id="IPR050261">
    <property type="entry name" value="FrsA_esterase"/>
</dbReference>
<keyword evidence="1" id="KW-0378">Hydrolase</keyword>
<evidence type="ECO:0000256" key="1">
    <source>
        <dbReference type="ARBA" id="ARBA00022801"/>
    </source>
</evidence>